<evidence type="ECO:0008006" key="5">
    <source>
        <dbReference type="Google" id="ProtNLM"/>
    </source>
</evidence>
<dbReference type="OrthoDB" id="324993at2"/>
<gene>
    <name evidence="3" type="ORF">EHO59_09305</name>
</gene>
<sequence length="210" mass="24525">MIRSILVLLLFLLSCRFGPNQAFVRTGVSSWDKKQGTPEPFELRHAAFEVKAWEIRGERLKQVLEDPNNNSIPGKEKKSILDPALGWKPGDKRVFLIQIRSNYLERPIDKVGEIGVRLEQCDANDKLEYPYTYYVFPTQFGGDKDRVSKYKQEHSKSSSPLVSKDQSAYEEESRNILATFKNSCFREGRNTLEVQILDLEFYTYRFFFEY</sequence>
<organism evidence="3 4">
    <name type="scientific">Leptospira semungkisensis</name>
    <dbReference type="NCBI Taxonomy" id="2484985"/>
    <lineage>
        <taxon>Bacteria</taxon>
        <taxon>Pseudomonadati</taxon>
        <taxon>Spirochaetota</taxon>
        <taxon>Spirochaetia</taxon>
        <taxon>Leptospirales</taxon>
        <taxon>Leptospiraceae</taxon>
        <taxon>Leptospira</taxon>
    </lineage>
</organism>
<evidence type="ECO:0000256" key="2">
    <source>
        <dbReference type="SAM" id="SignalP"/>
    </source>
</evidence>
<feature type="compositionally biased region" description="Polar residues" evidence="1">
    <location>
        <begin position="157"/>
        <end position="166"/>
    </location>
</feature>
<evidence type="ECO:0000313" key="4">
    <source>
        <dbReference type="Proteomes" id="UP000297453"/>
    </source>
</evidence>
<feature type="signal peptide" evidence="2">
    <location>
        <begin position="1"/>
        <end position="22"/>
    </location>
</feature>
<feature type="region of interest" description="Disordered" evidence="1">
    <location>
        <begin position="147"/>
        <end position="167"/>
    </location>
</feature>
<feature type="chain" id="PRO_5020848858" description="Lipoprotein" evidence="2">
    <location>
        <begin position="23"/>
        <end position="210"/>
    </location>
</feature>
<dbReference type="AlphaFoldDB" id="A0A4R9G2N1"/>
<feature type="compositionally biased region" description="Basic and acidic residues" evidence="1">
    <location>
        <begin position="147"/>
        <end position="156"/>
    </location>
</feature>
<accession>A0A4R9G2N1</accession>
<dbReference type="Proteomes" id="UP000297453">
    <property type="component" value="Unassembled WGS sequence"/>
</dbReference>
<keyword evidence="4" id="KW-1185">Reference proteome</keyword>
<protein>
    <recommendedName>
        <fullName evidence="5">Lipoprotein</fullName>
    </recommendedName>
</protein>
<evidence type="ECO:0000256" key="1">
    <source>
        <dbReference type="SAM" id="MobiDB-lite"/>
    </source>
</evidence>
<comment type="caution">
    <text evidence="3">The sequence shown here is derived from an EMBL/GenBank/DDBJ whole genome shotgun (WGS) entry which is preliminary data.</text>
</comment>
<dbReference type="EMBL" id="RQEP01000010">
    <property type="protein sequence ID" value="TGK05100.1"/>
    <property type="molecule type" value="Genomic_DNA"/>
</dbReference>
<keyword evidence="2" id="KW-0732">Signal</keyword>
<dbReference type="PROSITE" id="PS51257">
    <property type="entry name" value="PROKAR_LIPOPROTEIN"/>
    <property type="match status" value="1"/>
</dbReference>
<reference evidence="3" key="1">
    <citation type="journal article" date="2019" name="PLoS Negl. Trop. Dis.">
        <title>Revisiting the worldwide diversity of Leptospira species in the environment.</title>
        <authorList>
            <person name="Vincent A.T."/>
            <person name="Schiettekatte O."/>
            <person name="Bourhy P."/>
            <person name="Veyrier F.J."/>
            <person name="Picardeau M."/>
        </authorList>
    </citation>
    <scope>NUCLEOTIDE SEQUENCE [LARGE SCALE GENOMIC DNA]</scope>
    <source>
        <strain evidence="3">SSS9</strain>
    </source>
</reference>
<proteinExistence type="predicted"/>
<name>A0A4R9G2N1_9LEPT</name>
<evidence type="ECO:0000313" key="3">
    <source>
        <dbReference type="EMBL" id="TGK05100.1"/>
    </source>
</evidence>